<gene>
    <name evidence="2" type="ORF">DR116_0016695</name>
</gene>
<keyword evidence="1" id="KW-0472">Membrane</keyword>
<sequence length="81" mass="9177">MLSKVKEFFKPKDEAGQKSLREAKHSVIVCSALIIVGKSWQPMVNHDEWYHWGGFAVATLLAFYLLDVAYEIKYRGGGSND</sequence>
<dbReference type="Proteomes" id="UP000253597">
    <property type="component" value="Unassembled WGS sequence"/>
</dbReference>
<organism evidence="2 3">
    <name type="scientific">Bacillus cereus</name>
    <dbReference type="NCBI Taxonomy" id="1396"/>
    <lineage>
        <taxon>Bacteria</taxon>
        <taxon>Bacillati</taxon>
        <taxon>Bacillota</taxon>
        <taxon>Bacilli</taxon>
        <taxon>Bacillales</taxon>
        <taxon>Bacillaceae</taxon>
        <taxon>Bacillus</taxon>
        <taxon>Bacillus cereus group</taxon>
    </lineage>
</organism>
<reference evidence="2 3" key="1">
    <citation type="submission" date="2019-01" db="EMBL/GenBank/DDBJ databases">
        <title>Draft genome sequence of heavy metal resistant Bacillus cereus NWUAB01.</title>
        <authorList>
            <person name="Babalola O."/>
            <person name="Aremu B.R."/>
            <person name="Ayangbenro A.S."/>
        </authorList>
    </citation>
    <scope>NUCLEOTIDE SEQUENCE [LARGE SCALE GENOMIC DNA]</scope>
    <source>
        <strain evidence="2 3">NWUAB01</strain>
    </source>
</reference>
<proteinExistence type="predicted"/>
<evidence type="ECO:0000313" key="2">
    <source>
        <dbReference type="EMBL" id="RWQ72966.1"/>
    </source>
</evidence>
<name>A0A9X8IYW1_BACCE</name>
<feature type="transmembrane region" description="Helical" evidence="1">
    <location>
        <begin position="49"/>
        <end position="66"/>
    </location>
</feature>
<evidence type="ECO:0000256" key="1">
    <source>
        <dbReference type="SAM" id="Phobius"/>
    </source>
</evidence>
<keyword evidence="1" id="KW-1133">Transmembrane helix</keyword>
<comment type="caution">
    <text evidence="2">The sequence shown here is derived from an EMBL/GenBank/DDBJ whole genome shotgun (WGS) entry which is preliminary data.</text>
</comment>
<dbReference type="EMBL" id="QNGD03000008">
    <property type="protein sequence ID" value="RWQ72966.1"/>
    <property type="molecule type" value="Genomic_DNA"/>
</dbReference>
<protein>
    <submittedName>
        <fullName evidence="2">Uncharacterized protein</fullName>
    </submittedName>
</protein>
<keyword evidence="1" id="KW-0812">Transmembrane</keyword>
<dbReference type="RefSeq" id="WP_113302922.1">
    <property type="nucleotide sequence ID" value="NZ_QNGD03000008.1"/>
</dbReference>
<accession>A0A9X8IYW1</accession>
<dbReference type="AlphaFoldDB" id="A0A9X8IYW1"/>
<evidence type="ECO:0000313" key="3">
    <source>
        <dbReference type="Proteomes" id="UP000253597"/>
    </source>
</evidence>